<evidence type="ECO:0000256" key="12">
    <source>
        <dbReference type="SAM" id="Phobius"/>
    </source>
</evidence>
<keyword evidence="8" id="KW-0675">Receptor</keyword>
<dbReference type="GO" id="GO:0004930">
    <property type="term" value="F:G protein-coupled receptor activity"/>
    <property type="evidence" value="ECO:0007669"/>
    <property type="project" value="UniProtKB-KW"/>
</dbReference>
<feature type="domain" description="G-protein coupled receptors family 3 profile" evidence="13">
    <location>
        <begin position="1"/>
        <end position="80"/>
    </location>
</feature>
<dbReference type="Proteomes" id="UP000037510">
    <property type="component" value="Unassembled WGS sequence"/>
</dbReference>
<dbReference type="STRING" id="104452.A0A0L7KYN2"/>
<feature type="compositionally biased region" description="Polar residues" evidence="11">
    <location>
        <begin position="218"/>
        <end position="237"/>
    </location>
</feature>
<dbReference type="Pfam" id="PF00003">
    <property type="entry name" value="7tm_3"/>
    <property type="match status" value="1"/>
</dbReference>
<evidence type="ECO:0000313" key="14">
    <source>
        <dbReference type="EMBL" id="KOB68388.1"/>
    </source>
</evidence>
<dbReference type="PANTHER" id="PTHR32546">
    <property type="entry name" value="G-PROTEIN COUPLED RECEPTOR 158-RELATED"/>
    <property type="match status" value="1"/>
</dbReference>
<evidence type="ECO:0000256" key="8">
    <source>
        <dbReference type="ARBA" id="ARBA00023170"/>
    </source>
</evidence>
<keyword evidence="9" id="KW-0325">Glycoprotein</keyword>
<evidence type="ECO:0000313" key="15">
    <source>
        <dbReference type="Proteomes" id="UP000037510"/>
    </source>
</evidence>
<evidence type="ECO:0000256" key="6">
    <source>
        <dbReference type="ARBA" id="ARBA00023040"/>
    </source>
</evidence>
<organism evidence="14 15">
    <name type="scientific">Operophtera brumata</name>
    <name type="common">Winter moth</name>
    <name type="synonym">Phalaena brumata</name>
    <dbReference type="NCBI Taxonomy" id="104452"/>
    <lineage>
        <taxon>Eukaryota</taxon>
        <taxon>Metazoa</taxon>
        <taxon>Ecdysozoa</taxon>
        <taxon>Arthropoda</taxon>
        <taxon>Hexapoda</taxon>
        <taxon>Insecta</taxon>
        <taxon>Pterygota</taxon>
        <taxon>Neoptera</taxon>
        <taxon>Endopterygota</taxon>
        <taxon>Lepidoptera</taxon>
        <taxon>Glossata</taxon>
        <taxon>Ditrysia</taxon>
        <taxon>Geometroidea</taxon>
        <taxon>Geometridae</taxon>
        <taxon>Larentiinae</taxon>
        <taxon>Operophtera</taxon>
    </lineage>
</organism>
<evidence type="ECO:0000256" key="5">
    <source>
        <dbReference type="ARBA" id="ARBA00022989"/>
    </source>
</evidence>
<feature type="transmembrane region" description="Helical" evidence="12">
    <location>
        <begin position="52"/>
        <end position="74"/>
    </location>
</feature>
<name>A0A0L7KYN2_OPEBR</name>
<keyword evidence="15" id="KW-1185">Reference proteome</keyword>
<dbReference type="GO" id="GO:0005886">
    <property type="term" value="C:plasma membrane"/>
    <property type="evidence" value="ECO:0007669"/>
    <property type="project" value="UniProtKB-SubCell"/>
</dbReference>
<keyword evidence="6" id="KW-0297">G-protein coupled receptor</keyword>
<feature type="transmembrane region" description="Helical" evidence="12">
    <location>
        <begin position="21"/>
        <end position="46"/>
    </location>
</feature>
<dbReference type="InterPro" id="IPR017978">
    <property type="entry name" value="GPCR_3_C"/>
</dbReference>
<comment type="similarity">
    <text evidence="2">Belongs to the G-protein coupled receptor 3 family.</text>
</comment>
<dbReference type="InterPro" id="IPR043458">
    <property type="entry name" value="GPR158/179"/>
</dbReference>
<proteinExistence type="inferred from homology"/>
<feature type="compositionally biased region" description="Basic and acidic residues" evidence="11">
    <location>
        <begin position="238"/>
        <end position="251"/>
    </location>
</feature>
<feature type="non-terminal residue" evidence="14">
    <location>
        <position position="1"/>
    </location>
</feature>
<keyword evidence="7 12" id="KW-0472">Membrane</keyword>
<keyword evidence="4 12" id="KW-0812">Transmembrane</keyword>
<keyword evidence="10" id="KW-0807">Transducer</keyword>
<gene>
    <name evidence="14" type="ORF">OBRU01_18425</name>
</gene>
<evidence type="ECO:0000256" key="2">
    <source>
        <dbReference type="ARBA" id="ARBA00007242"/>
    </source>
</evidence>
<feature type="non-terminal residue" evidence="14">
    <location>
        <position position="320"/>
    </location>
</feature>
<feature type="region of interest" description="Disordered" evidence="11">
    <location>
        <begin position="192"/>
        <end position="297"/>
    </location>
</feature>
<evidence type="ECO:0000256" key="3">
    <source>
        <dbReference type="ARBA" id="ARBA00022475"/>
    </source>
</evidence>
<comment type="caution">
    <text evidence="14">The sequence shown here is derived from an EMBL/GenBank/DDBJ whole genome shotgun (WGS) entry which is preliminary data.</text>
</comment>
<reference evidence="14 15" key="1">
    <citation type="journal article" date="2015" name="Genome Biol. Evol.">
        <title>The genome of winter moth (Operophtera brumata) provides a genomic perspective on sexual dimorphism and phenology.</title>
        <authorList>
            <person name="Derks M.F."/>
            <person name="Smit S."/>
            <person name="Salis L."/>
            <person name="Schijlen E."/>
            <person name="Bossers A."/>
            <person name="Mateman C."/>
            <person name="Pijl A.S."/>
            <person name="de Ridder D."/>
            <person name="Groenen M.A."/>
            <person name="Visser M.E."/>
            <person name="Megens H.J."/>
        </authorList>
    </citation>
    <scope>NUCLEOTIDE SEQUENCE [LARGE SCALE GENOMIC DNA]</scope>
    <source>
        <strain evidence="14">WM2013NL</strain>
        <tissue evidence="14">Head and thorax</tissue>
    </source>
</reference>
<evidence type="ECO:0000259" key="13">
    <source>
        <dbReference type="PROSITE" id="PS50259"/>
    </source>
</evidence>
<dbReference type="PANTHER" id="PTHR32546:SF29">
    <property type="entry name" value="G-PROTEIN COUPLED RECEPTORS FAMILY 3 PROFILE DOMAIN-CONTAINING PROTEIN"/>
    <property type="match status" value="1"/>
</dbReference>
<dbReference type="AlphaFoldDB" id="A0A0L7KYN2"/>
<evidence type="ECO:0000256" key="7">
    <source>
        <dbReference type="ARBA" id="ARBA00023136"/>
    </source>
</evidence>
<accession>A0A0L7KYN2</accession>
<keyword evidence="5 12" id="KW-1133">Transmembrane helix</keyword>
<dbReference type="EMBL" id="JTDY01004249">
    <property type="protein sequence ID" value="KOB68388.1"/>
    <property type="molecule type" value="Genomic_DNA"/>
</dbReference>
<evidence type="ECO:0000256" key="11">
    <source>
        <dbReference type="SAM" id="MobiDB-lite"/>
    </source>
</evidence>
<sequence length="320" mass="35907">MWGIRLCIMVRKAPSEFNESRFISMAIYNEFLLSVFLNISMLFLQSPANPDLLYIIFFCHTQLTVTLLLCFIFGSKAYMVYKGHGKDDREKTGKFRSRPAESTYTMTTNRSARFCDNMTERELEEEFKKICNQLEKLRERCGACAAVSRRIAAMQDAATTDHKKPTTSDSAPLKLNTVFSAVADRLMCTVTPAEESTSSGRDMPFEAPPAYKHKPFSPTKSAENSNAEQSHTDVTTDSPKKKEKDKEEDKQNGVFKISGEPNCTDIRPPEVTVRNGVKSEGQKSPGSTETVKGVRSGHARTHAIVINLDDKSRFTEEVTV</sequence>
<evidence type="ECO:0000256" key="9">
    <source>
        <dbReference type="ARBA" id="ARBA00023180"/>
    </source>
</evidence>
<dbReference type="PROSITE" id="PS50259">
    <property type="entry name" value="G_PROTEIN_RECEP_F3_4"/>
    <property type="match status" value="1"/>
</dbReference>
<protein>
    <recommendedName>
        <fullName evidence="13">G-protein coupled receptors family 3 profile domain-containing protein</fullName>
    </recommendedName>
</protein>
<evidence type="ECO:0000256" key="10">
    <source>
        <dbReference type="ARBA" id="ARBA00023224"/>
    </source>
</evidence>
<evidence type="ECO:0000256" key="1">
    <source>
        <dbReference type="ARBA" id="ARBA00004651"/>
    </source>
</evidence>
<comment type="subcellular location">
    <subcellularLocation>
        <location evidence="1">Cell membrane</location>
        <topology evidence="1">Multi-pass membrane protein</topology>
    </subcellularLocation>
</comment>
<evidence type="ECO:0000256" key="4">
    <source>
        <dbReference type="ARBA" id="ARBA00022692"/>
    </source>
</evidence>
<keyword evidence="3" id="KW-1003">Cell membrane</keyword>